<sequence>MARYSLFLMLLISGQGLASQDPTAPLGWQQPEKQVSKPKKAVTHPVPKLQSIVCEQSQTCSAVLSGKVVTKGSTVQGYKVTEINDEFVFLQRANKQWKLGLFSMDVKY</sequence>
<gene>
    <name evidence="2" type="ORF">VHP8226_02254</name>
</gene>
<reference evidence="2" key="1">
    <citation type="submission" date="2021-12" db="EMBL/GenBank/DDBJ databases">
        <authorList>
            <person name="Rodrigo-Torres L."/>
            <person name="Arahal R. D."/>
            <person name="Lucena T."/>
        </authorList>
    </citation>
    <scope>NUCLEOTIDE SEQUENCE</scope>
    <source>
        <strain evidence="2">CECT 8226</strain>
    </source>
</reference>
<dbReference type="EMBL" id="CAKLCM010000002">
    <property type="protein sequence ID" value="CAH0526878.1"/>
    <property type="molecule type" value="Genomic_DNA"/>
</dbReference>
<evidence type="ECO:0008006" key="4">
    <source>
        <dbReference type="Google" id="ProtNLM"/>
    </source>
</evidence>
<feature type="chain" id="PRO_5047278836" description="MSHA biogenesis protein MshK" evidence="1">
    <location>
        <begin position="19"/>
        <end position="108"/>
    </location>
</feature>
<feature type="signal peptide" evidence="1">
    <location>
        <begin position="1"/>
        <end position="18"/>
    </location>
</feature>
<proteinExistence type="predicted"/>
<dbReference type="Proteomes" id="UP000838160">
    <property type="component" value="Unassembled WGS sequence"/>
</dbReference>
<evidence type="ECO:0000313" key="3">
    <source>
        <dbReference type="Proteomes" id="UP000838160"/>
    </source>
</evidence>
<keyword evidence="3" id="KW-1185">Reference proteome</keyword>
<name>A0ABN8DIN1_9VIBR</name>
<organism evidence="2 3">
    <name type="scientific">Vibrio hippocampi</name>
    <dbReference type="NCBI Taxonomy" id="654686"/>
    <lineage>
        <taxon>Bacteria</taxon>
        <taxon>Pseudomonadati</taxon>
        <taxon>Pseudomonadota</taxon>
        <taxon>Gammaproteobacteria</taxon>
        <taxon>Vibrionales</taxon>
        <taxon>Vibrionaceae</taxon>
        <taxon>Vibrio</taxon>
    </lineage>
</organism>
<keyword evidence="1" id="KW-0732">Signal</keyword>
<evidence type="ECO:0000256" key="1">
    <source>
        <dbReference type="SAM" id="SignalP"/>
    </source>
</evidence>
<dbReference type="RefSeq" id="WP_237485110.1">
    <property type="nucleotide sequence ID" value="NZ_CAKLCM010000002.1"/>
</dbReference>
<accession>A0ABN8DIN1</accession>
<comment type="caution">
    <text evidence="2">The sequence shown here is derived from an EMBL/GenBank/DDBJ whole genome shotgun (WGS) entry which is preliminary data.</text>
</comment>
<protein>
    <recommendedName>
        <fullName evidence="4">MSHA biogenesis protein MshK</fullName>
    </recommendedName>
</protein>
<evidence type="ECO:0000313" key="2">
    <source>
        <dbReference type="EMBL" id="CAH0526878.1"/>
    </source>
</evidence>